<evidence type="ECO:0000256" key="1">
    <source>
        <dbReference type="SAM" id="MobiDB-lite"/>
    </source>
</evidence>
<evidence type="ECO:0000259" key="2">
    <source>
        <dbReference type="Pfam" id="PF00098"/>
    </source>
</evidence>
<dbReference type="Gene3D" id="4.10.60.10">
    <property type="entry name" value="Zinc finger, CCHC-type"/>
    <property type="match status" value="1"/>
</dbReference>
<dbReference type="EMBL" id="BQNB010016019">
    <property type="protein sequence ID" value="GJT46853.1"/>
    <property type="molecule type" value="Genomic_DNA"/>
</dbReference>
<dbReference type="InterPro" id="IPR036875">
    <property type="entry name" value="Znf_CCHC_sf"/>
</dbReference>
<dbReference type="InterPro" id="IPR001878">
    <property type="entry name" value="Znf_CCHC"/>
</dbReference>
<accession>A0ABQ5E7Q8</accession>
<sequence length="276" mass="32527">MSHDVIPVASTMRISLLYRGEYSQWREWFLNYLEEQTDGDVMIRSINEEKRIRRIDHLERFLLIQRIPNDIYSLIDNNDTSKDLWDALERKIRGYEYGEQDRKVAILYEYETFKATEGEQLLDTYLRYLQQNQCDVNDVAGIKKKTIIVTFDPLALVAEKTKQEDKKEDRKKRDISKVKCYNCKKEGHFAKDRKKAKVKDYNYYKTKMLLAKKDSDEQVLLAEDQVWIESSSDLDQELSANMAFMAKMEKIISDSEESSSCDKETLAEASYYSSDS</sequence>
<gene>
    <name evidence="3" type="ORF">Tco_0955568</name>
</gene>
<proteinExistence type="predicted"/>
<feature type="domain" description="CCHC-type" evidence="2">
    <location>
        <begin position="179"/>
        <end position="192"/>
    </location>
</feature>
<keyword evidence="4" id="KW-1185">Reference proteome</keyword>
<comment type="caution">
    <text evidence="3">The sequence shown here is derived from an EMBL/GenBank/DDBJ whole genome shotgun (WGS) entry which is preliminary data.</text>
</comment>
<reference evidence="3" key="1">
    <citation type="journal article" date="2022" name="Int. J. Mol. Sci.">
        <title>Draft Genome of Tanacetum Coccineum: Genomic Comparison of Closely Related Tanacetum-Family Plants.</title>
        <authorList>
            <person name="Yamashiro T."/>
            <person name="Shiraishi A."/>
            <person name="Nakayama K."/>
            <person name="Satake H."/>
        </authorList>
    </citation>
    <scope>NUCLEOTIDE SEQUENCE</scope>
</reference>
<evidence type="ECO:0000313" key="4">
    <source>
        <dbReference type="Proteomes" id="UP001151760"/>
    </source>
</evidence>
<feature type="region of interest" description="Disordered" evidence="1">
    <location>
        <begin position="254"/>
        <end position="276"/>
    </location>
</feature>
<reference evidence="3" key="2">
    <citation type="submission" date="2022-01" db="EMBL/GenBank/DDBJ databases">
        <authorList>
            <person name="Yamashiro T."/>
            <person name="Shiraishi A."/>
            <person name="Satake H."/>
            <person name="Nakayama K."/>
        </authorList>
    </citation>
    <scope>NUCLEOTIDE SEQUENCE</scope>
</reference>
<dbReference type="Pfam" id="PF00098">
    <property type="entry name" value="zf-CCHC"/>
    <property type="match status" value="1"/>
</dbReference>
<organism evidence="3 4">
    <name type="scientific">Tanacetum coccineum</name>
    <dbReference type="NCBI Taxonomy" id="301880"/>
    <lineage>
        <taxon>Eukaryota</taxon>
        <taxon>Viridiplantae</taxon>
        <taxon>Streptophyta</taxon>
        <taxon>Embryophyta</taxon>
        <taxon>Tracheophyta</taxon>
        <taxon>Spermatophyta</taxon>
        <taxon>Magnoliopsida</taxon>
        <taxon>eudicotyledons</taxon>
        <taxon>Gunneridae</taxon>
        <taxon>Pentapetalae</taxon>
        <taxon>asterids</taxon>
        <taxon>campanulids</taxon>
        <taxon>Asterales</taxon>
        <taxon>Asteraceae</taxon>
        <taxon>Asteroideae</taxon>
        <taxon>Anthemideae</taxon>
        <taxon>Anthemidinae</taxon>
        <taxon>Tanacetum</taxon>
    </lineage>
</organism>
<name>A0ABQ5E7Q8_9ASTR</name>
<protein>
    <submittedName>
        <fullName evidence="3">Retrovirus-related pol polyprotein from transposon TNT 1-94</fullName>
    </submittedName>
</protein>
<dbReference type="Proteomes" id="UP001151760">
    <property type="component" value="Unassembled WGS sequence"/>
</dbReference>
<dbReference type="SUPFAM" id="SSF57756">
    <property type="entry name" value="Retrovirus zinc finger-like domains"/>
    <property type="match status" value="1"/>
</dbReference>
<evidence type="ECO:0000313" key="3">
    <source>
        <dbReference type="EMBL" id="GJT46853.1"/>
    </source>
</evidence>